<gene>
    <name evidence="8" type="ORF">B1B_07587</name>
</gene>
<reference evidence="8" key="2">
    <citation type="journal article" date="2014" name="ISME J.">
        <title>Microbial stratification in low pH oxic and suboxic macroscopic growths along an acid mine drainage.</title>
        <authorList>
            <person name="Mendez-Garcia C."/>
            <person name="Mesa V."/>
            <person name="Sprenger R.R."/>
            <person name="Richter M."/>
            <person name="Diez M.S."/>
            <person name="Solano J."/>
            <person name="Bargiela R."/>
            <person name="Golyshina O.V."/>
            <person name="Manteca A."/>
            <person name="Ramos J.L."/>
            <person name="Gallego J.R."/>
            <person name="Llorente I."/>
            <person name="Martins Dos Santos V.A."/>
            <person name="Jensen O.N."/>
            <person name="Pelaez A.I."/>
            <person name="Sanchez J."/>
            <person name="Ferrer M."/>
        </authorList>
    </citation>
    <scope>NUCLEOTIDE SEQUENCE</scope>
</reference>
<keyword evidence="3" id="KW-0067">ATP-binding</keyword>
<keyword evidence="5" id="KW-0238">DNA-binding</keyword>
<dbReference type="GO" id="GO:0045892">
    <property type="term" value="P:negative regulation of DNA-templated transcription"/>
    <property type="evidence" value="ECO:0007669"/>
    <property type="project" value="InterPro"/>
</dbReference>
<evidence type="ECO:0000256" key="4">
    <source>
        <dbReference type="ARBA" id="ARBA00023015"/>
    </source>
</evidence>
<dbReference type="PANTHER" id="PTHR30455:SF2">
    <property type="entry name" value="TRANSCRIPTIONAL REPRESSOR NRDR"/>
    <property type="match status" value="1"/>
</dbReference>
<accession>T1AVY2</accession>
<feature type="non-terminal residue" evidence="8">
    <location>
        <position position="1"/>
    </location>
</feature>
<dbReference type="InterPro" id="IPR003796">
    <property type="entry name" value="RNR_NrdR-like"/>
</dbReference>
<evidence type="ECO:0000313" key="8">
    <source>
        <dbReference type="EMBL" id="EQD61602.1"/>
    </source>
</evidence>
<dbReference type="GO" id="GO:0008270">
    <property type="term" value="F:zinc ion binding"/>
    <property type="evidence" value="ECO:0007669"/>
    <property type="project" value="InterPro"/>
</dbReference>
<dbReference type="HAMAP" id="MF_00440">
    <property type="entry name" value="NrdR"/>
    <property type="match status" value="1"/>
</dbReference>
<dbReference type="GO" id="GO:0003677">
    <property type="term" value="F:DNA binding"/>
    <property type="evidence" value="ECO:0007669"/>
    <property type="project" value="UniProtKB-KW"/>
</dbReference>
<evidence type="ECO:0000256" key="6">
    <source>
        <dbReference type="ARBA" id="ARBA00023163"/>
    </source>
</evidence>
<dbReference type="Pfam" id="PF22811">
    <property type="entry name" value="Zn_ribbon_NrdR"/>
    <property type="match status" value="1"/>
</dbReference>
<keyword evidence="2" id="KW-0547">Nucleotide-binding</keyword>
<evidence type="ECO:0000256" key="1">
    <source>
        <dbReference type="ARBA" id="ARBA00022491"/>
    </source>
</evidence>
<proteinExistence type="inferred from homology"/>
<keyword evidence="1" id="KW-0678">Repressor</keyword>
<reference evidence="8" key="1">
    <citation type="submission" date="2013-08" db="EMBL/GenBank/DDBJ databases">
        <authorList>
            <person name="Mendez C."/>
            <person name="Richter M."/>
            <person name="Ferrer M."/>
            <person name="Sanchez J."/>
        </authorList>
    </citation>
    <scope>NUCLEOTIDE SEQUENCE</scope>
</reference>
<organism evidence="8">
    <name type="scientific">mine drainage metagenome</name>
    <dbReference type="NCBI Taxonomy" id="410659"/>
    <lineage>
        <taxon>unclassified sequences</taxon>
        <taxon>metagenomes</taxon>
        <taxon>ecological metagenomes</taxon>
    </lineage>
</organism>
<dbReference type="NCBIfam" id="TIGR00244">
    <property type="entry name" value="transcriptional regulator NrdR"/>
    <property type="match status" value="1"/>
</dbReference>
<dbReference type="Pfam" id="PF03477">
    <property type="entry name" value="ATP-cone"/>
    <property type="match status" value="1"/>
</dbReference>
<comment type="caution">
    <text evidence="8">The sequence shown here is derived from an EMBL/GenBank/DDBJ whole genome shotgun (WGS) entry which is preliminary data.</text>
</comment>
<dbReference type="AlphaFoldDB" id="T1AVY2"/>
<dbReference type="GO" id="GO:0005524">
    <property type="term" value="F:ATP binding"/>
    <property type="evidence" value="ECO:0007669"/>
    <property type="project" value="UniProtKB-KW"/>
</dbReference>
<keyword evidence="4" id="KW-0805">Transcription regulation</keyword>
<dbReference type="EMBL" id="AUZY01004831">
    <property type="protein sequence ID" value="EQD61602.1"/>
    <property type="molecule type" value="Genomic_DNA"/>
</dbReference>
<dbReference type="InterPro" id="IPR005144">
    <property type="entry name" value="ATP-cone_dom"/>
</dbReference>
<name>T1AVY2_9ZZZZ</name>
<evidence type="ECO:0000256" key="3">
    <source>
        <dbReference type="ARBA" id="ARBA00022840"/>
    </source>
</evidence>
<dbReference type="InterPro" id="IPR055173">
    <property type="entry name" value="NrdR-like_N"/>
</dbReference>
<feature type="domain" description="ATP-cone" evidence="7">
    <location>
        <begin position="45"/>
        <end position="135"/>
    </location>
</feature>
<evidence type="ECO:0000259" key="7">
    <source>
        <dbReference type="PROSITE" id="PS51161"/>
    </source>
</evidence>
<evidence type="ECO:0000256" key="5">
    <source>
        <dbReference type="ARBA" id="ARBA00023125"/>
    </source>
</evidence>
<sequence length="158" mass="18532">YCNHDDLRVVDSRDSETGEAIRRRRACNSCSKRFTTYERVESIPFYIVKKDGRREDFDRQKLFRGLMNACKKRDISPGQVTQIVDEIEAELRGRGQSELPSREVGELVMNRLRQLDEVAYVRFASVYRSFRDLSEVKNEIDHLLSSEPTRGRRRAATR</sequence>
<keyword evidence="6" id="KW-0804">Transcription</keyword>
<dbReference type="PANTHER" id="PTHR30455">
    <property type="entry name" value="TRANSCRIPTIONAL REPRESSOR NRDR"/>
    <property type="match status" value="1"/>
</dbReference>
<dbReference type="PROSITE" id="PS51161">
    <property type="entry name" value="ATP_CONE"/>
    <property type="match status" value="1"/>
</dbReference>
<protein>
    <submittedName>
        <fullName evidence="8">Ribonucleotide reductase regulator NrdR-like protein</fullName>
    </submittedName>
</protein>
<evidence type="ECO:0000256" key="2">
    <source>
        <dbReference type="ARBA" id="ARBA00022741"/>
    </source>
</evidence>